<organism evidence="14 15">
    <name type="scientific">Kaistia dalseonensis</name>
    <dbReference type="NCBI Taxonomy" id="410840"/>
    <lineage>
        <taxon>Bacteria</taxon>
        <taxon>Pseudomonadati</taxon>
        <taxon>Pseudomonadota</taxon>
        <taxon>Alphaproteobacteria</taxon>
        <taxon>Hyphomicrobiales</taxon>
        <taxon>Kaistiaceae</taxon>
        <taxon>Kaistia</taxon>
    </lineage>
</organism>
<evidence type="ECO:0000256" key="1">
    <source>
        <dbReference type="ARBA" id="ARBA00005051"/>
    </source>
</evidence>
<dbReference type="Pfam" id="PF01288">
    <property type="entry name" value="HPPK"/>
    <property type="match status" value="1"/>
</dbReference>
<accession>A0ABU0H134</accession>
<dbReference type="PANTHER" id="PTHR43071:SF1">
    <property type="entry name" value="2-AMINO-4-HYDROXY-6-HYDROXYMETHYLDIHYDROPTERIDINE PYROPHOSPHOKINASE"/>
    <property type="match status" value="1"/>
</dbReference>
<evidence type="ECO:0000256" key="9">
    <source>
        <dbReference type="ARBA" id="ARBA00022909"/>
    </source>
</evidence>
<keyword evidence="8" id="KW-0067">ATP-binding</keyword>
<dbReference type="PANTHER" id="PTHR43071">
    <property type="entry name" value="2-AMINO-4-HYDROXY-6-HYDROXYMETHYLDIHYDROPTERIDINE PYROPHOSPHOKINASE"/>
    <property type="match status" value="1"/>
</dbReference>
<comment type="function">
    <text evidence="10">Catalyzes the transfer of pyrophosphate from adenosine triphosphate (ATP) to 6-hydroxymethyl-7,8-dihydropterin, an enzymatic step in folate biosynthesis pathway.</text>
</comment>
<evidence type="ECO:0000259" key="13">
    <source>
        <dbReference type="PROSITE" id="PS00794"/>
    </source>
</evidence>
<evidence type="ECO:0000256" key="5">
    <source>
        <dbReference type="ARBA" id="ARBA00022679"/>
    </source>
</evidence>
<evidence type="ECO:0000256" key="12">
    <source>
        <dbReference type="ARBA" id="ARBA00033413"/>
    </source>
</evidence>
<sequence length="163" mass="17835">MVSAYLGLGGNLGNREAIMGRAIKALTSSPSVTVTAVSSLYETPPWGPIPQGAYLNACIGVETSLSARALLALCRSIEETEGRERLVRWGPRTLDIDLLLYGQETIDELGLIVPHPRMVQRAFVLIPLAEIAPDIRIDDVPIKTLISRVDTSGIVKRETDWQR</sequence>
<keyword evidence="5 14" id="KW-0808">Transferase</keyword>
<keyword evidence="7" id="KW-0418">Kinase</keyword>
<evidence type="ECO:0000256" key="6">
    <source>
        <dbReference type="ARBA" id="ARBA00022741"/>
    </source>
</evidence>
<evidence type="ECO:0000256" key="4">
    <source>
        <dbReference type="ARBA" id="ARBA00016218"/>
    </source>
</evidence>
<comment type="pathway">
    <text evidence="1">Cofactor biosynthesis; tetrahydrofolate biosynthesis; 2-amino-4-hydroxy-6-hydroxymethyl-7,8-dihydropteridine diphosphate from 7,8-dihydroneopterin triphosphate: step 4/4.</text>
</comment>
<dbReference type="RefSeq" id="WP_266346956.1">
    <property type="nucleotide sequence ID" value="NZ_JAPKNG010000001.1"/>
</dbReference>
<comment type="caution">
    <text evidence="14">The sequence shown here is derived from an EMBL/GenBank/DDBJ whole genome shotgun (WGS) entry which is preliminary data.</text>
</comment>
<evidence type="ECO:0000256" key="7">
    <source>
        <dbReference type="ARBA" id="ARBA00022777"/>
    </source>
</evidence>
<evidence type="ECO:0000256" key="3">
    <source>
        <dbReference type="ARBA" id="ARBA00013253"/>
    </source>
</evidence>
<evidence type="ECO:0000256" key="2">
    <source>
        <dbReference type="ARBA" id="ARBA00005810"/>
    </source>
</evidence>
<dbReference type="CDD" id="cd00483">
    <property type="entry name" value="HPPK"/>
    <property type="match status" value="1"/>
</dbReference>
<dbReference type="EC" id="2.7.6.3" evidence="3"/>
<proteinExistence type="inferred from homology"/>
<dbReference type="GO" id="GO:0003848">
    <property type="term" value="F:2-amino-4-hydroxy-6-hydroxymethyldihydropteridine diphosphokinase activity"/>
    <property type="evidence" value="ECO:0007669"/>
    <property type="project" value="UniProtKB-EC"/>
</dbReference>
<reference evidence="14 15" key="1">
    <citation type="submission" date="2023-07" db="EMBL/GenBank/DDBJ databases">
        <title>Genomic Encyclopedia of Type Strains, Phase IV (KMG-IV): sequencing the most valuable type-strain genomes for metagenomic binning, comparative biology and taxonomic classification.</title>
        <authorList>
            <person name="Goeker M."/>
        </authorList>
    </citation>
    <scope>NUCLEOTIDE SEQUENCE [LARGE SCALE GENOMIC DNA]</scope>
    <source>
        <strain evidence="14 15">B6-8</strain>
    </source>
</reference>
<keyword evidence="9" id="KW-0289">Folate biosynthesis</keyword>
<evidence type="ECO:0000256" key="10">
    <source>
        <dbReference type="ARBA" id="ARBA00029409"/>
    </source>
</evidence>
<dbReference type="SUPFAM" id="SSF55083">
    <property type="entry name" value="6-hydroxymethyl-7,8-dihydropterin pyrophosphokinase, HPPK"/>
    <property type="match status" value="1"/>
</dbReference>
<evidence type="ECO:0000256" key="11">
    <source>
        <dbReference type="ARBA" id="ARBA00029766"/>
    </source>
</evidence>
<feature type="domain" description="7,8-dihydro-6-hydroxymethylpterin-pyrophosphokinase" evidence="13">
    <location>
        <begin position="88"/>
        <end position="99"/>
    </location>
</feature>
<name>A0ABU0H134_9HYPH</name>
<evidence type="ECO:0000313" key="14">
    <source>
        <dbReference type="EMBL" id="MDQ0436011.1"/>
    </source>
</evidence>
<gene>
    <name evidence="14" type="ORF">QO014_000381</name>
</gene>
<dbReference type="NCBIfam" id="TIGR01498">
    <property type="entry name" value="folK"/>
    <property type="match status" value="1"/>
</dbReference>
<dbReference type="InterPro" id="IPR035907">
    <property type="entry name" value="Hppk_sf"/>
</dbReference>
<keyword evidence="15" id="KW-1185">Reference proteome</keyword>
<keyword evidence="6" id="KW-0547">Nucleotide-binding</keyword>
<protein>
    <recommendedName>
        <fullName evidence="4">2-amino-4-hydroxy-6-hydroxymethyldihydropteridine pyrophosphokinase</fullName>
        <ecNumber evidence="3">2.7.6.3</ecNumber>
    </recommendedName>
    <alternativeName>
        <fullName evidence="11">6-hydroxymethyl-7,8-dihydropterin pyrophosphokinase</fullName>
    </alternativeName>
    <alternativeName>
        <fullName evidence="12">7,8-dihydro-6-hydroxymethylpterin-pyrophosphokinase</fullName>
    </alternativeName>
</protein>
<dbReference type="Proteomes" id="UP001241603">
    <property type="component" value="Unassembled WGS sequence"/>
</dbReference>
<comment type="similarity">
    <text evidence="2">Belongs to the HPPK family.</text>
</comment>
<dbReference type="InterPro" id="IPR000550">
    <property type="entry name" value="Hppk"/>
</dbReference>
<dbReference type="PROSITE" id="PS00794">
    <property type="entry name" value="HPPK"/>
    <property type="match status" value="1"/>
</dbReference>
<evidence type="ECO:0000313" key="15">
    <source>
        <dbReference type="Proteomes" id="UP001241603"/>
    </source>
</evidence>
<dbReference type="Gene3D" id="3.30.70.560">
    <property type="entry name" value="7,8-Dihydro-6-hydroxymethylpterin-pyrophosphokinase HPPK"/>
    <property type="match status" value="1"/>
</dbReference>
<evidence type="ECO:0000256" key="8">
    <source>
        <dbReference type="ARBA" id="ARBA00022840"/>
    </source>
</evidence>
<dbReference type="EMBL" id="JAUSVO010000001">
    <property type="protein sequence ID" value="MDQ0436011.1"/>
    <property type="molecule type" value="Genomic_DNA"/>
</dbReference>